<keyword evidence="8 9" id="KW-0449">Lipoprotein</keyword>
<dbReference type="PANTHER" id="PTHR30203:SF32">
    <property type="entry name" value="CATION EFFLUX SYSTEM PROTEIN CUSC"/>
    <property type="match status" value="1"/>
</dbReference>
<keyword evidence="9" id="KW-0732">Signal</keyword>
<dbReference type="PANTHER" id="PTHR30203">
    <property type="entry name" value="OUTER MEMBRANE CATION EFFLUX PROTEIN"/>
    <property type="match status" value="1"/>
</dbReference>
<dbReference type="GO" id="GO:0009279">
    <property type="term" value="C:cell outer membrane"/>
    <property type="evidence" value="ECO:0007669"/>
    <property type="project" value="UniProtKB-SubCell"/>
</dbReference>
<keyword evidence="12" id="KW-1185">Reference proteome</keyword>
<evidence type="ECO:0000256" key="3">
    <source>
        <dbReference type="ARBA" id="ARBA00022452"/>
    </source>
</evidence>
<evidence type="ECO:0000256" key="4">
    <source>
        <dbReference type="ARBA" id="ARBA00022692"/>
    </source>
</evidence>
<comment type="subcellular location">
    <subcellularLocation>
        <location evidence="1 9">Cell outer membrane</location>
        <topology evidence="1 9">Lipid-anchor</topology>
    </subcellularLocation>
</comment>
<dbReference type="OrthoDB" id="9770517at2"/>
<reference evidence="10 12" key="1">
    <citation type="submission" date="2014-11" db="EMBL/GenBank/DDBJ databases">
        <title>Genome sequence of Pseudomonas tuomuerensis JCM 14085.</title>
        <authorList>
            <person name="Shin S.-K."/>
            <person name="Yi H."/>
        </authorList>
    </citation>
    <scope>NUCLEOTIDE SEQUENCE [LARGE SCALE GENOMIC DNA]</scope>
    <source>
        <strain evidence="10 12">JCM 14085</strain>
    </source>
</reference>
<dbReference type="PROSITE" id="PS51257">
    <property type="entry name" value="PROKAR_LIPOPROTEIN"/>
    <property type="match status" value="1"/>
</dbReference>
<dbReference type="NCBIfam" id="TIGR01845">
    <property type="entry name" value="outer_NodT"/>
    <property type="match status" value="1"/>
</dbReference>
<dbReference type="InterPro" id="IPR003423">
    <property type="entry name" value="OMP_efflux"/>
</dbReference>
<evidence type="ECO:0000313" key="10">
    <source>
        <dbReference type="EMBL" id="KHO64753.1"/>
    </source>
</evidence>
<name>A0A0B3BJY4_9PSED</name>
<accession>A0A0B3BJY4</accession>
<sequence length="471" mass="50815">MKKSALTLALAAALAGCSLAPDYQRPESGLPERWTPAALQADAGQVANVPAAELGWQGFFRDARLQQLIGIALENNRDLRIATLNVEAFRAQYRVQRADLFPGVSADAAMSRSHTPETVNPLAAGTSTQYSATLGLSWELDLFGRVRSLRDQALEQYFASEAAQRSAKISLVASVANAWLALQADQALLQVARDTLKTYEESLALTQRSFDVGVASALDLSQAKTAVESTRGAVSVYSRLVAQDRNALTQLLGGPVPEELLEATALESDLLAEVPAGLPSDLLRNRPDILQAEHQLRAANANIGAARAAFFPRIGLTGAAGFASGELSDLFSSDADYWSFTPSISVPIFNAGRLRANRDYAEVAKNIQVAQYEKAIQVGFREVADGLAARATFSDQVNAQRNLLAASEEYYQLADRRYRGGVDSYLNLLVAQRQLFAARQQLIGDRLAQLVSEVDLYKALGGGWLADEPQG</sequence>
<dbReference type="Gene3D" id="2.20.200.10">
    <property type="entry name" value="Outer membrane efflux proteins (OEP)"/>
    <property type="match status" value="1"/>
</dbReference>
<keyword evidence="4 9" id="KW-0812">Transmembrane</keyword>
<evidence type="ECO:0000256" key="2">
    <source>
        <dbReference type="ARBA" id="ARBA00007613"/>
    </source>
</evidence>
<comment type="similarity">
    <text evidence="2 9">Belongs to the outer membrane factor (OMF) (TC 1.B.17) family.</text>
</comment>
<protein>
    <submittedName>
        <fullName evidence="10">Multidrug transporter</fullName>
    </submittedName>
    <submittedName>
        <fullName evidence="11">Outer membrane protein, multidrug efflux system</fullName>
    </submittedName>
</protein>
<keyword evidence="7" id="KW-0998">Cell outer membrane</keyword>
<accession>A0A0B2D3M5</accession>
<evidence type="ECO:0000256" key="6">
    <source>
        <dbReference type="ARBA" id="ARBA00023139"/>
    </source>
</evidence>
<evidence type="ECO:0000256" key="9">
    <source>
        <dbReference type="RuleBase" id="RU362097"/>
    </source>
</evidence>
<keyword evidence="5 9" id="KW-0472">Membrane</keyword>
<keyword evidence="6 9" id="KW-0564">Palmitate</keyword>
<evidence type="ECO:0000313" key="11">
    <source>
        <dbReference type="EMBL" id="SIQ13160.1"/>
    </source>
</evidence>
<dbReference type="PATRIC" id="fig|706570.3.peg.1952"/>
<feature type="signal peptide" evidence="9">
    <location>
        <begin position="1"/>
        <end position="20"/>
    </location>
</feature>
<dbReference type="Pfam" id="PF02321">
    <property type="entry name" value="OEP"/>
    <property type="match status" value="2"/>
</dbReference>
<reference evidence="11 13" key="2">
    <citation type="submission" date="2017-01" db="EMBL/GenBank/DDBJ databases">
        <authorList>
            <person name="Mah S.A."/>
            <person name="Swanson W.J."/>
            <person name="Moy G.W."/>
            <person name="Vacquier V.D."/>
        </authorList>
    </citation>
    <scope>NUCLEOTIDE SEQUENCE [LARGE SCALE GENOMIC DNA]</scope>
    <source>
        <strain evidence="11 13">ATCC 29606</strain>
    </source>
</reference>
<proteinExistence type="inferred from homology"/>
<dbReference type="SUPFAM" id="SSF56954">
    <property type="entry name" value="Outer membrane efflux proteins (OEP)"/>
    <property type="match status" value="1"/>
</dbReference>
<evidence type="ECO:0000256" key="7">
    <source>
        <dbReference type="ARBA" id="ARBA00023237"/>
    </source>
</evidence>
<evidence type="ECO:0000313" key="13">
    <source>
        <dbReference type="Proteomes" id="UP000186079"/>
    </source>
</evidence>
<dbReference type="EMBL" id="JTAK01000004">
    <property type="protein sequence ID" value="KHO64753.1"/>
    <property type="molecule type" value="Genomic_DNA"/>
</dbReference>
<dbReference type="EMBL" id="FTMC01000003">
    <property type="protein sequence ID" value="SIQ13160.1"/>
    <property type="molecule type" value="Genomic_DNA"/>
</dbReference>
<dbReference type="Proteomes" id="UP000030980">
    <property type="component" value="Unassembled WGS sequence"/>
</dbReference>
<dbReference type="AlphaFoldDB" id="A0A0B3BJY4"/>
<keyword evidence="3 9" id="KW-1134">Transmembrane beta strand</keyword>
<dbReference type="RefSeq" id="WP_039561124.1">
    <property type="nucleotide sequence ID" value="NZ_FMUP01000002.1"/>
</dbReference>
<evidence type="ECO:0000256" key="5">
    <source>
        <dbReference type="ARBA" id="ARBA00023136"/>
    </source>
</evidence>
<evidence type="ECO:0000256" key="1">
    <source>
        <dbReference type="ARBA" id="ARBA00004459"/>
    </source>
</evidence>
<evidence type="ECO:0000256" key="8">
    <source>
        <dbReference type="ARBA" id="ARBA00023288"/>
    </source>
</evidence>
<feature type="chain" id="PRO_5015017844" evidence="9">
    <location>
        <begin position="21"/>
        <end position="471"/>
    </location>
</feature>
<gene>
    <name evidence="10" type="ORF">PT85_11240</name>
    <name evidence="11" type="ORF">SAMN05421672_103114</name>
</gene>
<organism evidence="10 12">
    <name type="scientific">Pseudomonas flexibilis</name>
    <dbReference type="NCBI Taxonomy" id="706570"/>
    <lineage>
        <taxon>Bacteria</taxon>
        <taxon>Pseudomonadati</taxon>
        <taxon>Pseudomonadota</taxon>
        <taxon>Gammaproteobacteria</taxon>
        <taxon>Pseudomonadales</taxon>
        <taxon>Pseudomonadaceae</taxon>
        <taxon>Pseudomonas</taxon>
    </lineage>
</organism>
<dbReference type="Proteomes" id="UP000186079">
    <property type="component" value="Unassembled WGS sequence"/>
</dbReference>
<dbReference type="InterPro" id="IPR010131">
    <property type="entry name" value="MdtP/NodT-like"/>
</dbReference>
<dbReference type="Gene3D" id="1.20.1600.10">
    <property type="entry name" value="Outer membrane efflux proteins (OEP)"/>
    <property type="match status" value="1"/>
</dbReference>
<dbReference type="STRING" id="706570.PT85_11240"/>
<evidence type="ECO:0000313" key="12">
    <source>
        <dbReference type="Proteomes" id="UP000030980"/>
    </source>
</evidence>
<dbReference type="GO" id="GO:0015562">
    <property type="term" value="F:efflux transmembrane transporter activity"/>
    <property type="evidence" value="ECO:0007669"/>
    <property type="project" value="InterPro"/>
</dbReference>